<dbReference type="SUPFAM" id="SSF51445">
    <property type="entry name" value="(Trans)glycosidases"/>
    <property type="match status" value="1"/>
</dbReference>
<dbReference type="PANTHER" id="PTHR42732">
    <property type="entry name" value="BETA-GALACTOSIDASE"/>
    <property type="match status" value="1"/>
</dbReference>
<dbReference type="OrthoDB" id="9801077at2"/>
<accession>A0A2D1UCB6</accession>
<dbReference type="InterPro" id="IPR036156">
    <property type="entry name" value="Beta-gal/glucu_dom_sf"/>
</dbReference>
<name>A0A2D1UCB6_9SPHI</name>
<dbReference type="Gene3D" id="3.20.20.80">
    <property type="entry name" value="Glycosidases"/>
    <property type="match status" value="1"/>
</dbReference>
<dbReference type="Pfam" id="PF16355">
    <property type="entry name" value="DUF4982"/>
    <property type="match status" value="1"/>
</dbReference>
<dbReference type="InterPro" id="IPR023230">
    <property type="entry name" value="Glyco_hydro_2_CS"/>
</dbReference>
<evidence type="ECO:0000256" key="1">
    <source>
        <dbReference type="ARBA" id="ARBA00007401"/>
    </source>
</evidence>
<evidence type="ECO:0000256" key="3">
    <source>
        <dbReference type="ARBA" id="ARBA00023295"/>
    </source>
</evidence>
<dbReference type="AlphaFoldDB" id="A0A2D1UCB6"/>
<dbReference type="Pfam" id="PF00703">
    <property type="entry name" value="Glyco_hydro_2"/>
    <property type="match status" value="1"/>
</dbReference>
<protein>
    <submittedName>
        <fullName evidence="6">Beta-galactosidase</fullName>
    </submittedName>
</protein>
<dbReference type="InterPro" id="IPR006104">
    <property type="entry name" value="Glyco_hydro_2_N"/>
</dbReference>
<dbReference type="InterPro" id="IPR006102">
    <property type="entry name" value="Ig-like_GH2"/>
</dbReference>
<dbReference type="InterPro" id="IPR032311">
    <property type="entry name" value="DUF4982"/>
</dbReference>
<dbReference type="Gene3D" id="2.60.40.10">
    <property type="entry name" value="Immunoglobulins"/>
    <property type="match status" value="3"/>
</dbReference>
<dbReference type="Proteomes" id="UP000223749">
    <property type="component" value="Chromosome"/>
</dbReference>
<keyword evidence="3 4" id="KW-0326">Glycosidase</keyword>
<dbReference type="InterPro" id="IPR006103">
    <property type="entry name" value="Glyco_hydro_2_cat"/>
</dbReference>
<keyword evidence="7" id="KW-1185">Reference proteome</keyword>
<keyword evidence="2 4" id="KW-0378">Hydrolase</keyword>
<dbReference type="InterPro" id="IPR000421">
    <property type="entry name" value="FA58C"/>
</dbReference>
<gene>
    <name evidence="6" type="ORF">CPT03_12245</name>
</gene>
<dbReference type="GO" id="GO:0005975">
    <property type="term" value="P:carbohydrate metabolic process"/>
    <property type="evidence" value="ECO:0007669"/>
    <property type="project" value="InterPro"/>
</dbReference>
<dbReference type="Pfam" id="PF02837">
    <property type="entry name" value="Glyco_hydro_2_N"/>
    <property type="match status" value="1"/>
</dbReference>
<dbReference type="Pfam" id="PF02836">
    <property type="entry name" value="Glyco_hydro_2_C"/>
    <property type="match status" value="1"/>
</dbReference>
<evidence type="ECO:0000256" key="4">
    <source>
        <dbReference type="RuleBase" id="RU361154"/>
    </source>
</evidence>
<organism evidence="6 7">
    <name type="scientific">Pedobacter ginsengisoli</name>
    <dbReference type="NCBI Taxonomy" id="363852"/>
    <lineage>
        <taxon>Bacteria</taxon>
        <taxon>Pseudomonadati</taxon>
        <taxon>Bacteroidota</taxon>
        <taxon>Sphingobacteriia</taxon>
        <taxon>Sphingobacteriales</taxon>
        <taxon>Sphingobacteriaceae</taxon>
        <taxon>Pedobacter</taxon>
    </lineage>
</organism>
<reference evidence="6 7" key="1">
    <citation type="submission" date="2017-10" db="EMBL/GenBank/DDBJ databases">
        <title>Whole genome of Pedobacter ginsengisoli T01R-27 isolated from tomato rhizosphere.</title>
        <authorList>
            <person name="Weon H.-Y."/>
            <person name="Lee S.A."/>
            <person name="Sang M.K."/>
            <person name="Song J."/>
        </authorList>
    </citation>
    <scope>NUCLEOTIDE SEQUENCE [LARGE SCALE GENOMIC DNA]</scope>
    <source>
        <strain evidence="6 7">T01R-27</strain>
    </source>
</reference>
<dbReference type="PANTHER" id="PTHR42732:SF1">
    <property type="entry name" value="BETA-MANNOSIDASE"/>
    <property type="match status" value="1"/>
</dbReference>
<dbReference type="InterPro" id="IPR040605">
    <property type="entry name" value="Glyco_hydro2_dom5"/>
</dbReference>
<dbReference type="SUPFAM" id="SSF49303">
    <property type="entry name" value="beta-Galactosidase/glucuronidase domain"/>
    <property type="match status" value="1"/>
</dbReference>
<feature type="domain" description="F5/8 type C" evidence="5">
    <location>
        <begin position="819"/>
        <end position="915"/>
    </location>
</feature>
<dbReference type="InterPro" id="IPR017853">
    <property type="entry name" value="GH"/>
</dbReference>
<dbReference type="EMBL" id="CP024091">
    <property type="protein sequence ID" value="ATP59226.1"/>
    <property type="molecule type" value="Genomic_DNA"/>
</dbReference>
<dbReference type="Pfam" id="PF18565">
    <property type="entry name" value="Glyco_hydro2_C5"/>
    <property type="match status" value="1"/>
</dbReference>
<evidence type="ECO:0000259" key="5">
    <source>
        <dbReference type="PROSITE" id="PS50022"/>
    </source>
</evidence>
<dbReference type="Pfam" id="PF00754">
    <property type="entry name" value="F5_F8_type_C"/>
    <property type="match status" value="1"/>
</dbReference>
<dbReference type="InterPro" id="IPR006101">
    <property type="entry name" value="Glyco_hydro_2"/>
</dbReference>
<dbReference type="PRINTS" id="PR00132">
    <property type="entry name" value="GLHYDRLASE2"/>
</dbReference>
<evidence type="ECO:0000313" key="7">
    <source>
        <dbReference type="Proteomes" id="UP000223749"/>
    </source>
</evidence>
<proteinExistence type="inferred from homology"/>
<dbReference type="SUPFAM" id="SSF49785">
    <property type="entry name" value="Galactose-binding domain-like"/>
    <property type="match status" value="2"/>
</dbReference>
<comment type="similarity">
    <text evidence="1 4">Belongs to the glycosyl hydrolase 2 family.</text>
</comment>
<dbReference type="InterPro" id="IPR008979">
    <property type="entry name" value="Galactose-bd-like_sf"/>
</dbReference>
<dbReference type="InterPro" id="IPR013783">
    <property type="entry name" value="Ig-like_fold"/>
</dbReference>
<evidence type="ECO:0000313" key="6">
    <source>
        <dbReference type="EMBL" id="ATP59226.1"/>
    </source>
</evidence>
<dbReference type="InterPro" id="IPR051913">
    <property type="entry name" value="GH2_Domain-Containing"/>
</dbReference>
<sequence length="960" mass="108427">MQTGYANSKSKNPRVDYNLNTGWAFYRGDAKHAQMLNYDDSKWMPVVLPHIMQLEKKHNGADIIYDGVGWYRRYFKLSKDQADKRVLLNFEGIMSNSEVFVNGESVGIHHGGYVGFTMDVSNKVKFNNENNVIAVRVSAEYDSLTPPGKPQGRLDFYYYSGIYRDANLTVTDKLHITSELAQHSTRASGVFVTYPQVNEQQAVVHVKTEVANSYATAKEGYLQTLLKDANGKVVARNKSKFHLGANKNTLIEQDLNLINPNLWYPYTPYLYSLESQVLFEDGKVVDVRSEKIGVRTIKFTRDEGFFINGKHLYLVGANRHQAFPNIGDAASNSMQERDVIEMKKGGYNAVRAAHYPQDPAFLAACDKYGLLVVECVPGWQIFNENPVFADRLESITRNMIRRDRNRASIVLWETALNETTYPLQVVKRIFEAAHQEYPGDQLYTAGDYFSHEETEPYYDVFYKQVSKFPKDGSVMSNYLEDQIAIKPLFAREWGDGVGEKPRVSMTENEYEQMRQGRSRLTQLNGDGYFDWCMLDANPRMGGHFMWSYNDYTRGAEEETMYSGVVDVNRYPKFAYYMMQSMRPSGISQKELYEGPMVFVASFNSSGKYKTSTSEITVYSNCDVVELYRNNKLIGKQTRAERAKVYPHIVAKGGSPSFVFDAGGFEPGELKAIGYINGKKVTEHAVRTAGEADHLEIVIPDHHIAPVADGSDMIPVYFKICDANGSVVHDAKSEIFIRVKGEGTLIGDGISRVEINPQAVEAGIGFAFIRTSKKAGKIEIQVESKGMKAGQLTINTVAYKGMHLPDGTHGEFKGQEEDGAIVKPTKWDKGFLTKPKVEISNVSTTSSHAEFPTTNLTDGNDYSWWIANQDQFPQVVTLTLKEPTTVVGSRVRFQKDSSKYRHKVEVSSDGKTWEPVYEKECTGWDFKPVRFKKTIKYFRISILSTSEGRAGLAEVTLFKDK</sequence>
<dbReference type="PROSITE" id="PS50022">
    <property type="entry name" value="FA58C_3"/>
    <property type="match status" value="1"/>
</dbReference>
<dbReference type="KEGG" id="pgs:CPT03_12245"/>
<dbReference type="PROSITE" id="PS00719">
    <property type="entry name" value="GLYCOSYL_HYDROL_F2_1"/>
    <property type="match status" value="1"/>
</dbReference>
<evidence type="ECO:0000256" key="2">
    <source>
        <dbReference type="ARBA" id="ARBA00022801"/>
    </source>
</evidence>
<dbReference type="Gene3D" id="2.60.120.260">
    <property type="entry name" value="Galactose-binding domain-like"/>
    <property type="match status" value="2"/>
</dbReference>
<dbReference type="GO" id="GO:0004553">
    <property type="term" value="F:hydrolase activity, hydrolyzing O-glycosyl compounds"/>
    <property type="evidence" value="ECO:0007669"/>
    <property type="project" value="InterPro"/>
</dbReference>